<comment type="similarity">
    <text evidence="1 2">Belongs to the pirin family.</text>
</comment>
<dbReference type="EMBL" id="CP104377">
    <property type="protein sequence ID" value="UXC17386.1"/>
    <property type="molecule type" value="Genomic_DNA"/>
</dbReference>
<dbReference type="SUPFAM" id="SSF51182">
    <property type="entry name" value="RmlC-like cupins"/>
    <property type="match status" value="1"/>
</dbReference>
<evidence type="ECO:0000256" key="1">
    <source>
        <dbReference type="ARBA" id="ARBA00008416"/>
    </source>
</evidence>
<feature type="domain" description="Pirin N-terminal" evidence="3">
    <location>
        <begin position="23"/>
        <end position="121"/>
    </location>
</feature>
<proteinExistence type="inferred from homology"/>
<dbReference type="InterPro" id="IPR008778">
    <property type="entry name" value="Pirin_C_dom"/>
</dbReference>
<sequence length="304" mass="33035">MSNDNKALRHYPGRVADVGGVPVLRALPQRGRRMVGAWCFLDHAGPSHFESGPGMQVGPHPHTCLQTFTWMIEGEILHRDSLGSEQPIRPGQVNLMTAGKGIAHSEESLGKPDFHAVQLWIALPKDQRFMPPRFQHYPQLPRLQDQGIQMTVLAGDWLGQQAPTEVHSPLVAVDMEAAQASSASLALRPDFEYAVLCLYGEVQVNGEAAPSNELVYLPDGQTSLDLQCGAGSRCILLGGTPYEGGVMIWWNFVGQSQQEIEGFLRDWQNGEGFGAPVASPLPPLVAPSLEGVHLRSPGEAPTKD</sequence>
<dbReference type="CDD" id="cd02909">
    <property type="entry name" value="cupin_pirin_N"/>
    <property type="match status" value="1"/>
</dbReference>
<dbReference type="PANTHER" id="PTHR13903:SF8">
    <property type="entry name" value="PIRIN"/>
    <property type="match status" value="1"/>
</dbReference>
<evidence type="ECO:0000259" key="3">
    <source>
        <dbReference type="Pfam" id="PF02678"/>
    </source>
</evidence>
<name>A0ABY5ZZF5_9BURK</name>
<dbReference type="Pfam" id="PF05726">
    <property type="entry name" value="Pirin_C"/>
    <property type="match status" value="1"/>
</dbReference>
<dbReference type="InterPro" id="IPR014710">
    <property type="entry name" value="RmlC-like_jellyroll"/>
</dbReference>
<accession>A0ABY5ZZF5</accession>
<dbReference type="PANTHER" id="PTHR13903">
    <property type="entry name" value="PIRIN-RELATED"/>
    <property type="match status" value="1"/>
</dbReference>
<keyword evidence="6" id="KW-1185">Reference proteome</keyword>
<feature type="domain" description="Pirin C-terminal" evidence="4">
    <location>
        <begin position="173"/>
        <end position="271"/>
    </location>
</feature>
<dbReference type="PIRSF" id="PIRSF006232">
    <property type="entry name" value="Pirin"/>
    <property type="match status" value="1"/>
</dbReference>
<protein>
    <submittedName>
        <fullName evidence="5">Pirin family protein</fullName>
    </submittedName>
</protein>
<gene>
    <name evidence="5" type="ORF">N4T19_16975</name>
</gene>
<organism evidence="5 6">
    <name type="scientific">Comamonas squillarum</name>
    <dbReference type="NCBI Taxonomy" id="2977320"/>
    <lineage>
        <taxon>Bacteria</taxon>
        <taxon>Pseudomonadati</taxon>
        <taxon>Pseudomonadota</taxon>
        <taxon>Betaproteobacteria</taxon>
        <taxon>Burkholderiales</taxon>
        <taxon>Comamonadaceae</taxon>
        <taxon>Comamonas</taxon>
    </lineage>
</organism>
<evidence type="ECO:0000256" key="2">
    <source>
        <dbReference type="RuleBase" id="RU003457"/>
    </source>
</evidence>
<dbReference type="RefSeq" id="WP_116925423.1">
    <property type="nucleotide sequence ID" value="NZ_CP104377.1"/>
</dbReference>
<evidence type="ECO:0000259" key="4">
    <source>
        <dbReference type="Pfam" id="PF05726"/>
    </source>
</evidence>
<dbReference type="Proteomes" id="UP001058290">
    <property type="component" value="Chromosome"/>
</dbReference>
<dbReference type="InterPro" id="IPR011051">
    <property type="entry name" value="RmlC_Cupin_sf"/>
</dbReference>
<evidence type="ECO:0000313" key="6">
    <source>
        <dbReference type="Proteomes" id="UP001058290"/>
    </source>
</evidence>
<dbReference type="Pfam" id="PF02678">
    <property type="entry name" value="Pirin"/>
    <property type="match status" value="1"/>
</dbReference>
<dbReference type="InterPro" id="IPR012093">
    <property type="entry name" value="Pirin"/>
</dbReference>
<dbReference type="Gene3D" id="2.60.120.10">
    <property type="entry name" value="Jelly Rolls"/>
    <property type="match status" value="2"/>
</dbReference>
<evidence type="ECO:0000313" key="5">
    <source>
        <dbReference type="EMBL" id="UXC17386.1"/>
    </source>
</evidence>
<dbReference type="InterPro" id="IPR003829">
    <property type="entry name" value="Pirin_N_dom"/>
</dbReference>
<reference evidence="5" key="1">
    <citation type="submission" date="2022-09" db="EMBL/GenBank/DDBJ databases">
        <title>Bacterial diversity in gut of crayfish and pufferfish.</title>
        <authorList>
            <person name="Huang Y."/>
        </authorList>
    </citation>
    <scope>NUCLEOTIDE SEQUENCE</scope>
    <source>
        <strain evidence="5">PR12</strain>
    </source>
</reference>